<feature type="binding site" evidence="12">
    <location>
        <position position="67"/>
    </location>
    <ligand>
        <name>Mg(2+)</name>
        <dbReference type="ChEBI" id="CHEBI:18420"/>
        <label>2</label>
    </ligand>
</feature>
<comment type="cofactor">
    <cofactor evidence="12">
        <name>Mg(2+)</name>
        <dbReference type="ChEBI" id="CHEBI:18420"/>
    </cofactor>
    <text evidence="12">Binds 2 Mg(2+) ion per subunit.</text>
</comment>
<dbReference type="SUPFAM" id="SSF53098">
    <property type="entry name" value="Ribonuclease H-like"/>
    <property type="match status" value="1"/>
</dbReference>
<comment type="similarity">
    <text evidence="1 12">Belongs to the RuvC family.</text>
</comment>
<evidence type="ECO:0000256" key="9">
    <source>
        <dbReference type="ARBA" id="ARBA00023125"/>
    </source>
</evidence>
<dbReference type="PRINTS" id="PR00696">
    <property type="entry name" value="RSOLVASERUVC"/>
</dbReference>
<accession>A0ABT9VTP1</accession>
<keyword evidence="9 12" id="KW-0238">DNA-binding</keyword>
<keyword evidence="3 12" id="KW-0540">Nuclease</keyword>
<dbReference type="Pfam" id="PF02075">
    <property type="entry name" value="RuvC"/>
    <property type="match status" value="1"/>
</dbReference>
<keyword evidence="5 12" id="KW-0255">Endonuclease</keyword>
<dbReference type="EC" id="3.1.21.10" evidence="12 13"/>
<feature type="active site" evidence="12">
    <location>
        <position position="67"/>
    </location>
</feature>
<dbReference type="PANTHER" id="PTHR30194">
    <property type="entry name" value="CROSSOVER JUNCTION ENDODEOXYRIBONUCLEASE RUVC"/>
    <property type="match status" value="1"/>
</dbReference>
<evidence type="ECO:0000256" key="10">
    <source>
        <dbReference type="ARBA" id="ARBA00023172"/>
    </source>
</evidence>
<dbReference type="InterPro" id="IPR036397">
    <property type="entry name" value="RNaseH_sf"/>
</dbReference>
<keyword evidence="6 12" id="KW-0227">DNA damage</keyword>
<comment type="function">
    <text evidence="12">The RuvA-RuvB-RuvC complex processes Holliday junction (HJ) DNA during genetic recombination and DNA repair. Endonuclease that resolves HJ intermediates. Cleaves cruciform DNA by making single-stranded nicks across the HJ at symmetrical positions within the homologous arms, yielding a 5'-phosphate and a 3'-hydroxyl group; requires a central core of homology in the junction. The consensus cleavage sequence is 5'-(A/T)TT(C/G)-3'. Cleavage occurs on the 3'-side of the TT dinucleotide at the point of strand exchange. HJ branch migration catalyzed by RuvA-RuvB allows RuvC to scan DNA until it finds its consensus sequence, where it cleaves and resolves the cruciform DNA.</text>
</comment>
<feature type="active site" evidence="12">
    <location>
        <position position="7"/>
    </location>
</feature>
<name>A0ABT9VTP1_9BACI</name>
<dbReference type="Gene3D" id="3.30.420.10">
    <property type="entry name" value="Ribonuclease H-like superfamily/Ribonuclease H"/>
    <property type="match status" value="1"/>
</dbReference>
<evidence type="ECO:0000313" key="14">
    <source>
        <dbReference type="EMBL" id="MDQ0164255.1"/>
    </source>
</evidence>
<keyword evidence="11 12" id="KW-0234">DNA repair</keyword>
<dbReference type="NCBIfam" id="NF000711">
    <property type="entry name" value="PRK00039.2-1"/>
    <property type="match status" value="1"/>
</dbReference>
<dbReference type="Proteomes" id="UP001235840">
    <property type="component" value="Unassembled WGS sequence"/>
</dbReference>
<organism evidence="14 15">
    <name type="scientific">Caldalkalibacillus horti</name>
    <dbReference type="NCBI Taxonomy" id="77523"/>
    <lineage>
        <taxon>Bacteria</taxon>
        <taxon>Bacillati</taxon>
        <taxon>Bacillota</taxon>
        <taxon>Bacilli</taxon>
        <taxon>Bacillales</taxon>
        <taxon>Bacillaceae</taxon>
        <taxon>Caldalkalibacillus</taxon>
    </lineage>
</organism>
<evidence type="ECO:0000256" key="3">
    <source>
        <dbReference type="ARBA" id="ARBA00022722"/>
    </source>
</evidence>
<keyword evidence="10 12" id="KW-0233">DNA recombination</keyword>
<comment type="subcellular location">
    <subcellularLocation>
        <location evidence="12">Cytoplasm</location>
    </subcellularLocation>
</comment>
<keyword evidence="2 12" id="KW-0963">Cytoplasm</keyword>
<dbReference type="NCBIfam" id="TIGR00228">
    <property type="entry name" value="ruvC"/>
    <property type="match status" value="1"/>
</dbReference>
<dbReference type="InterPro" id="IPR002176">
    <property type="entry name" value="X-over_junc_endoDNase_RuvC"/>
</dbReference>
<feature type="active site" evidence="12">
    <location>
        <position position="140"/>
    </location>
</feature>
<evidence type="ECO:0000256" key="1">
    <source>
        <dbReference type="ARBA" id="ARBA00009518"/>
    </source>
</evidence>
<dbReference type="GO" id="GO:0008821">
    <property type="term" value="F:crossover junction DNA endonuclease activity"/>
    <property type="evidence" value="ECO:0007669"/>
    <property type="project" value="UniProtKB-EC"/>
</dbReference>
<reference evidence="14 15" key="1">
    <citation type="submission" date="2023-07" db="EMBL/GenBank/DDBJ databases">
        <title>Genomic Encyclopedia of Type Strains, Phase IV (KMG-IV): sequencing the most valuable type-strain genomes for metagenomic binning, comparative biology and taxonomic classification.</title>
        <authorList>
            <person name="Goeker M."/>
        </authorList>
    </citation>
    <scope>NUCLEOTIDE SEQUENCE [LARGE SCALE GENOMIC DNA]</scope>
    <source>
        <strain evidence="14 15">DSM 12751</strain>
    </source>
</reference>
<keyword evidence="7 12" id="KW-0378">Hydrolase</keyword>
<dbReference type="HAMAP" id="MF_00034">
    <property type="entry name" value="RuvC"/>
    <property type="match status" value="1"/>
</dbReference>
<evidence type="ECO:0000256" key="11">
    <source>
        <dbReference type="ARBA" id="ARBA00023204"/>
    </source>
</evidence>
<evidence type="ECO:0000256" key="6">
    <source>
        <dbReference type="ARBA" id="ARBA00022763"/>
    </source>
</evidence>
<protein>
    <recommendedName>
        <fullName evidence="12 13">Crossover junction endodeoxyribonuclease RuvC</fullName>
        <ecNumber evidence="12 13">3.1.21.10</ecNumber>
    </recommendedName>
    <alternativeName>
        <fullName evidence="12">Holliday junction nuclease RuvC</fullName>
    </alternativeName>
    <alternativeName>
        <fullName evidence="12">Holliday junction resolvase RuvC</fullName>
    </alternativeName>
</protein>
<keyword evidence="8 12" id="KW-0460">Magnesium</keyword>
<feature type="binding site" evidence="12">
    <location>
        <position position="7"/>
    </location>
    <ligand>
        <name>Mg(2+)</name>
        <dbReference type="ChEBI" id="CHEBI:18420"/>
        <label>1</label>
    </ligand>
</feature>
<keyword evidence="15" id="KW-1185">Reference proteome</keyword>
<sequence length="168" mass="18356">MIILGIDPGIAIVGFGVIEKKGSQLKPVQYGSIETKAGLRTEERLKQVYEAMQHILEKYSPNVMAIEKLFFNKNVTTAFTVGQARGVMLLAAEQANVPVAEYTPLQVKQAVVGYGKAEKRQVQEMVRMLLNLQQAPKPDDVADALAIAICHGHSAQIEGLLKLKGKDV</sequence>
<dbReference type="InterPro" id="IPR020563">
    <property type="entry name" value="X-over_junc_endoDNase_Mg_BS"/>
</dbReference>
<proteinExistence type="inferred from homology"/>
<evidence type="ECO:0000256" key="5">
    <source>
        <dbReference type="ARBA" id="ARBA00022759"/>
    </source>
</evidence>
<dbReference type="EMBL" id="JAUSTY010000001">
    <property type="protein sequence ID" value="MDQ0164255.1"/>
    <property type="molecule type" value="Genomic_DNA"/>
</dbReference>
<keyword evidence="4 12" id="KW-0479">Metal-binding</keyword>
<evidence type="ECO:0000256" key="12">
    <source>
        <dbReference type="HAMAP-Rule" id="MF_00034"/>
    </source>
</evidence>
<dbReference type="PANTHER" id="PTHR30194:SF3">
    <property type="entry name" value="CROSSOVER JUNCTION ENDODEOXYRIBONUCLEASE RUVC"/>
    <property type="match status" value="1"/>
</dbReference>
<evidence type="ECO:0000256" key="4">
    <source>
        <dbReference type="ARBA" id="ARBA00022723"/>
    </source>
</evidence>
<dbReference type="RefSeq" id="WP_307389597.1">
    <property type="nucleotide sequence ID" value="NZ_BAAADK010000009.1"/>
</dbReference>
<gene>
    <name evidence="12" type="primary">ruvC</name>
    <name evidence="14" type="ORF">J2S11_000154</name>
</gene>
<feature type="binding site" evidence="12">
    <location>
        <position position="140"/>
    </location>
    <ligand>
        <name>Mg(2+)</name>
        <dbReference type="ChEBI" id="CHEBI:18420"/>
        <label>1</label>
    </ligand>
</feature>
<evidence type="ECO:0000256" key="13">
    <source>
        <dbReference type="NCBIfam" id="TIGR00228"/>
    </source>
</evidence>
<comment type="caution">
    <text evidence="14">The sequence shown here is derived from an EMBL/GenBank/DDBJ whole genome shotgun (WGS) entry which is preliminary data.</text>
</comment>
<evidence type="ECO:0000256" key="2">
    <source>
        <dbReference type="ARBA" id="ARBA00022490"/>
    </source>
</evidence>
<comment type="subunit">
    <text evidence="12">Homodimer which binds Holliday junction (HJ) DNA. The HJ becomes 2-fold symmetrical on binding to RuvC with unstacked arms; it has a different conformation from HJ DNA in complex with RuvA. In the full resolvosome a probable DNA-RuvA(4)-RuvB(12)-RuvC(2) complex forms which resolves the HJ.</text>
</comment>
<evidence type="ECO:0000313" key="15">
    <source>
        <dbReference type="Proteomes" id="UP001235840"/>
    </source>
</evidence>
<dbReference type="InterPro" id="IPR012337">
    <property type="entry name" value="RNaseH-like_sf"/>
</dbReference>
<comment type="catalytic activity">
    <reaction evidence="12">
        <text>Endonucleolytic cleavage at a junction such as a reciprocal single-stranded crossover between two homologous DNA duplexes (Holliday junction).</text>
        <dbReference type="EC" id="3.1.21.10"/>
    </reaction>
</comment>
<evidence type="ECO:0000256" key="8">
    <source>
        <dbReference type="ARBA" id="ARBA00022842"/>
    </source>
</evidence>
<dbReference type="PROSITE" id="PS01321">
    <property type="entry name" value="RUVC"/>
    <property type="match status" value="1"/>
</dbReference>
<evidence type="ECO:0000256" key="7">
    <source>
        <dbReference type="ARBA" id="ARBA00022801"/>
    </source>
</evidence>
<dbReference type="CDD" id="cd16962">
    <property type="entry name" value="RuvC"/>
    <property type="match status" value="1"/>
</dbReference>